<comment type="caution">
    <text evidence="3">The sequence shown here is derived from an EMBL/GenBank/DDBJ whole genome shotgun (WGS) entry which is preliminary data.</text>
</comment>
<dbReference type="PANTHER" id="PTHR16026">
    <property type="entry name" value="CARTILAGE ACIDIC PROTEIN 1"/>
    <property type="match status" value="1"/>
</dbReference>
<evidence type="ECO:0000313" key="4">
    <source>
        <dbReference type="Proteomes" id="UP000305848"/>
    </source>
</evidence>
<sequence length="1127" mass="124310">MYIQQSHMRKLFLHIIFLIAIVVAHAQPKPLFSLLNSKQTGINFTNTIKEDDSLNVFRYEYLYNGAGVGVGDFNSDGLTDIFFASNTSSNKLYLNKGHFSFEDITKKSGVEGNGTWSTGVSIADVNGDRLPDIYVCHSGKFKDSNRLCNELYINEGVQDGVPHFKNVAKQYGLDAPGTQSTQAAFFDYDKDGDLDMFLLNHSNHTYNPFLNTKKIRATPDFHFGNRLFRNDRDAQGNIHFTDVTLQAGIINNALNFGLSVTISDINKDGWPDIYTTSDYTERDCFYLNNHNGTFTESLEKSFTHISKYAMGADVADYNNDGRPDVFTLDMLPEDNHRQKLLKGPDEYDQYHLLLDSGYYHQQMRNMLQLNEGVDEQGNIRFSEIGQLAGVSNTDWSWAGLLADFDNDGWKDLFISNGYLRDYTDMDFLKYTVADAQAAALKKGNFNFQTLDLVKQMPSNKLSNYIFQNAHNITFKNKTADWGLNKLTVSNAAAYADLDNDGDLDLIVCNNNEPALIYQNNANELTGNHYIKLLLYGAGLNTKAIGAKVTLITADSSLQYQESFPVRGYESSVSEELLFGIGKNKAAAHITITWPDGSLTQLQNIAADTTVTIKQEDTGKPPLPAMNNKHLFTDVSASSGIHFTHKENDFIDFKAEVLLPYQLSKLGPALAKADVNGDGLEDVYIGGAIGEPGVLYFQNKNNTFSLAPLQPWAADSASEQVNALFFDADKDGDNDLYVVSGGNEYDDGSPEYGDNVYINDGKGNFTKALNALPAMLSSKLAIASGDFDNDGDIDLFIGGRGVPGSFPLPSNSYLLRNDSQNGIVHFTDVTEGVCPALRKAGMITAAAFTDLNGDQYPELIIAGDWMPVLLFQNNKGLLQDISANAGLQNSSGMWASVTPADVDGDGDTDFVLGNCGYNNQFSANEEKPMTMYVADFDDNGVIDPIICYYIQGKSYPMASRDELLDEITSLKKKYIHYKDYADATINDIFPKNKIDDATIYSCNQLASGILYNNGKMHFTFEPLPLQAQFSRVSSAIVNDFDGDGKKDVLVSGNFNAYRVQLGQSDASLGLLLKGNNSNNFTPIDPAQSGCYMDGDVRNMVMLKNATGEKLIVVAKNNSAVQVLKCVSE</sequence>
<keyword evidence="4" id="KW-1185">Reference proteome</keyword>
<dbReference type="Proteomes" id="UP000305848">
    <property type="component" value="Unassembled WGS sequence"/>
</dbReference>
<gene>
    <name evidence="3" type="ORF">FC093_13460</name>
</gene>
<feature type="domain" description="ASPIC/UnbV" evidence="2">
    <location>
        <begin position="543"/>
        <end position="611"/>
    </location>
</feature>
<accession>A0A4U3KZ86</accession>
<evidence type="ECO:0000259" key="2">
    <source>
        <dbReference type="Pfam" id="PF07593"/>
    </source>
</evidence>
<dbReference type="Pfam" id="PF07593">
    <property type="entry name" value="UnbV_ASPIC"/>
    <property type="match status" value="1"/>
</dbReference>
<name>A0A4U3KZ86_9BACT</name>
<protein>
    <submittedName>
        <fullName evidence="3">RNA-binding protein</fullName>
    </submittedName>
</protein>
<dbReference type="EMBL" id="SZQL01000010">
    <property type="protein sequence ID" value="TKK67752.1"/>
    <property type="molecule type" value="Genomic_DNA"/>
</dbReference>
<dbReference type="InterPro" id="IPR028994">
    <property type="entry name" value="Integrin_alpha_N"/>
</dbReference>
<dbReference type="InterPro" id="IPR027039">
    <property type="entry name" value="Crtac1"/>
</dbReference>
<dbReference type="InterPro" id="IPR013517">
    <property type="entry name" value="FG-GAP"/>
</dbReference>
<dbReference type="InterPro" id="IPR011519">
    <property type="entry name" value="UnbV_ASPIC"/>
</dbReference>
<dbReference type="AlphaFoldDB" id="A0A4U3KZ86"/>
<dbReference type="PANTHER" id="PTHR16026:SF0">
    <property type="entry name" value="CARTILAGE ACIDIC PROTEIN 1"/>
    <property type="match status" value="1"/>
</dbReference>
<proteinExistence type="predicted"/>
<keyword evidence="1" id="KW-0732">Signal</keyword>
<dbReference type="OrthoDB" id="600363at2"/>
<evidence type="ECO:0000256" key="1">
    <source>
        <dbReference type="ARBA" id="ARBA00022729"/>
    </source>
</evidence>
<dbReference type="SUPFAM" id="SSF69318">
    <property type="entry name" value="Integrin alpha N-terminal domain"/>
    <property type="match status" value="3"/>
</dbReference>
<evidence type="ECO:0000313" key="3">
    <source>
        <dbReference type="EMBL" id="TKK67752.1"/>
    </source>
</evidence>
<organism evidence="3 4">
    <name type="scientific">Ilyomonas limi</name>
    <dbReference type="NCBI Taxonomy" id="2575867"/>
    <lineage>
        <taxon>Bacteria</taxon>
        <taxon>Pseudomonadati</taxon>
        <taxon>Bacteroidota</taxon>
        <taxon>Chitinophagia</taxon>
        <taxon>Chitinophagales</taxon>
        <taxon>Chitinophagaceae</taxon>
        <taxon>Ilyomonas</taxon>
    </lineage>
</organism>
<reference evidence="3 4" key="1">
    <citation type="submission" date="2019-05" db="EMBL/GenBank/DDBJ databases">
        <title>Panacibacter sp. strain 17mud1-8 Genome sequencing and assembly.</title>
        <authorList>
            <person name="Chhetri G."/>
        </authorList>
    </citation>
    <scope>NUCLEOTIDE SEQUENCE [LARGE SCALE GENOMIC DNA]</scope>
    <source>
        <strain evidence="3 4">17mud1-8</strain>
    </source>
</reference>
<dbReference type="Gene3D" id="2.130.10.130">
    <property type="entry name" value="Integrin alpha, N-terminal"/>
    <property type="match status" value="5"/>
</dbReference>
<dbReference type="Pfam" id="PF13517">
    <property type="entry name" value="FG-GAP_3"/>
    <property type="match status" value="4"/>
</dbReference>